<dbReference type="OrthoDB" id="2219495at2759"/>
<evidence type="ECO:0000313" key="3">
    <source>
        <dbReference type="EMBL" id="TXG51194.1"/>
    </source>
</evidence>
<gene>
    <name evidence="3" type="ORF">EZV62_023718</name>
</gene>
<sequence length="378" mass="41529">MNPEDIASLYASLTITPRDGPIQLLDGHLMTDAKHRLSLCLVGKILSSKGVNRDAFMCVVGRIWQVKKGLDIESVSGNTFTFHLRDEYDLNRVIYGSPWSFDNALIALEKPVGMGTLDSLNFDTADFWVQIHQVPLLCMTHDIGRFLGGMIGEVLDVDGGNSGDCVGKFMRVRIRVDIKKSLKRCLRVDILGDGVETIMILRAFGSIRHSNFQSQRSSFFSPVNIVSNWRIDRGKEKLVPESVVGDGIIPSSSKQNEKADGMGRSGALEPDSGGSLQQEEMAVEWGCVEKRDVKSQTFISNPKVIIYHQLEEEVNNVDKDGIANAAINGEEKQECVSGMEDSYETEKAAINGEVLMGCAIEEEILGICGKTSGTLPII</sequence>
<keyword evidence="4" id="KW-1185">Reference proteome</keyword>
<comment type="caution">
    <text evidence="3">The sequence shown here is derived from an EMBL/GenBank/DDBJ whole genome shotgun (WGS) entry which is preliminary data.</text>
</comment>
<name>A0A5C7H2F9_9ROSI</name>
<evidence type="ECO:0000259" key="2">
    <source>
        <dbReference type="Pfam" id="PF14111"/>
    </source>
</evidence>
<accession>A0A5C7H2F9</accession>
<proteinExistence type="predicted"/>
<protein>
    <recommendedName>
        <fullName evidence="2">DUF4283 domain-containing protein</fullName>
    </recommendedName>
</protein>
<evidence type="ECO:0000313" key="4">
    <source>
        <dbReference type="Proteomes" id="UP000323000"/>
    </source>
</evidence>
<reference evidence="4" key="1">
    <citation type="journal article" date="2019" name="Gigascience">
        <title>De novo genome assembly of the endangered Acer yangbiense, a plant species with extremely small populations endemic to Yunnan Province, China.</title>
        <authorList>
            <person name="Yang J."/>
            <person name="Wariss H.M."/>
            <person name="Tao L."/>
            <person name="Zhang R."/>
            <person name="Yun Q."/>
            <person name="Hollingsworth P."/>
            <person name="Dao Z."/>
            <person name="Luo G."/>
            <person name="Guo H."/>
            <person name="Ma Y."/>
            <person name="Sun W."/>
        </authorList>
    </citation>
    <scope>NUCLEOTIDE SEQUENCE [LARGE SCALE GENOMIC DNA]</scope>
    <source>
        <strain evidence="4">cv. Malutang</strain>
    </source>
</reference>
<evidence type="ECO:0000256" key="1">
    <source>
        <dbReference type="SAM" id="MobiDB-lite"/>
    </source>
</evidence>
<organism evidence="3 4">
    <name type="scientific">Acer yangbiense</name>
    <dbReference type="NCBI Taxonomy" id="1000413"/>
    <lineage>
        <taxon>Eukaryota</taxon>
        <taxon>Viridiplantae</taxon>
        <taxon>Streptophyta</taxon>
        <taxon>Embryophyta</taxon>
        <taxon>Tracheophyta</taxon>
        <taxon>Spermatophyta</taxon>
        <taxon>Magnoliopsida</taxon>
        <taxon>eudicotyledons</taxon>
        <taxon>Gunneridae</taxon>
        <taxon>Pentapetalae</taxon>
        <taxon>rosids</taxon>
        <taxon>malvids</taxon>
        <taxon>Sapindales</taxon>
        <taxon>Sapindaceae</taxon>
        <taxon>Hippocastanoideae</taxon>
        <taxon>Acereae</taxon>
        <taxon>Acer</taxon>
    </lineage>
</organism>
<dbReference type="PANTHER" id="PTHR31286:SF167">
    <property type="entry name" value="OS09G0268800 PROTEIN"/>
    <property type="match status" value="1"/>
</dbReference>
<dbReference type="AlphaFoldDB" id="A0A5C7H2F9"/>
<dbReference type="Pfam" id="PF14111">
    <property type="entry name" value="DUF4283"/>
    <property type="match status" value="1"/>
</dbReference>
<feature type="region of interest" description="Disordered" evidence="1">
    <location>
        <begin position="249"/>
        <end position="275"/>
    </location>
</feature>
<dbReference type="EMBL" id="VAHF01000011">
    <property type="protein sequence ID" value="TXG51194.1"/>
    <property type="molecule type" value="Genomic_DNA"/>
</dbReference>
<dbReference type="Proteomes" id="UP000323000">
    <property type="component" value="Chromosome 11"/>
</dbReference>
<dbReference type="InterPro" id="IPR040256">
    <property type="entry name" value="At4g02000-like"/>
</dbReference>
<dbReference type="PANTHER" id="PTHR31286">
    <property type="entry name" value="GLYCINE-RICH CELL WALL STRUCTURAL PROTEIN 1.8-LIKE"/>
    <property type="match status" value="1"/>
</dbReference>
<feature type="domain" description="DUF4283" evidence="2">
    <location>
        <begin position="35"/>
        <end position="110"/>
    </location>
</feature>
<dbReference type="InterPro" id="IPR025558">
    <property type="entry name" value="DUF4283"/>
</dbReference>